<evidence type="ECO:0000256" key="9">
    <source>
        <dbReference type="SAM" id="Phobius"/>
    </source>
</evidence>
<feature type="transmembrane region" description="Helical" evidence="9">
    <location>
        <begin position="217"/>
        <end position="238"/>
    </location>
</feature>
<gene>
    <name evidence="11" type="ORF">WKV53_22820</name>
</gene>
<dbReference type="PANTHER" id="PTHR23517">
    <property type="entry name" value="RESISTANCE PROTEIN MDTM, PUTATIVE-RELATED-RELATED"/>
    <property type="match status" value="1"/>
</dbReference>
<dbReference type="RefSeq" id="WP_341407130.1">
    <property type="nucleotide sequence ID" value="NZ_JBBUKT010000011.1"/>
</dbReference>
<evidence type="ECO:0000313" key="11">
    <source>
        <dbReference type="EMBL" id="MEK7953366.1"/>
    </source>
</evidence>
<evidence type="ECO:0000256" key="5">
    <source>
        <dbReference type="ARBA" id="ARBA00022475"/>
    </source>
</evidence>
<dbReference type="PANTHER" id="PTHR23517:SF2">
    <property type="entry name" value="MULTIDRUG RESISTANCE PROTEIN MDTH"/>
    <property type="match status" value="1"/>
</dbReference>
<protein>
    <submittedName>
        <fullName evidence="11">MFS transporter</fullName>
    </submittedName>
</protein>
<dbReference type="InterPro" id="IPR050171">
    <property type="entry name" value="MFS_Transporters"/>
</dbReference>
<comment type="subcellular location">
    <subcellularLocation>
        <location evidence="2">Cell membrane</location>
        <topology evidence="2">Multi-pass membrane protein</topology>
    </subcellularLocation>
</comment>
<reference evidence="11 12" key="1">
    <citation type="submission" date="2024-04" db="EMBL/GenBank/DDBJ databases">
        <title>Luteolibacter sp. isolated from soil.</title>
        <authorList>
            <person name="An J."/>
        </authorList>
    </citation>
    <scope>NUCLEOTIDE SEQUENCE [LARGE SCALE GENOMIC DNA]</scope>
    <source>
        <strain evidence="11 12">Y139</strain>
    </source>
</reference>
<dbReference type="PRINTS" id="PR01035">
    <property type="entry name" value="TCRTETA"/>
</dbReference>
<feature type="transmembrane region" description="Helical" evidence="9">
    <location>
        <begin position="289"/>
        <end position="306"/>
    </location>
</feature>
<dbReference type="InterPro" id="IPR001958">
    <property type="entry name" value="Tet-R_TetA/multi-R_MdtG-like"/>
</dbReference>
<evidence type="ECO:0000256" key="8">
    <source>
        <dbReference type="ARBA" id="ARBA00023136"/>
    </source>
</evidence>
<evidence type="ECO:0000256" key="1">
    <source>
        <dbReference type="ARBA" id="ARBA00003279"/>
    </source>
</evidence>
<dbReference type="CDD" id="cd17329">
    <property type="entry name" value="MFS_MdtH_MDR_like"/>
    <property type="match status" value="1"/>
</dbReference>
<dbReference type="PROSITE" id="PS00216">
    <property type="entry name" value="SUGAR_TRANSPORT_1"/>
    <property type="match status" value="1"/>
</dbReference>
<feature type="transmembrane region" description="Helical" evidence="9">
    <location>
        <begin position="153"/>
        <end position="170"/>
    </location>
</feature>
<evidence type="ECO:0000256" key="2">
    <source>
        <dbReference type="ARBA" id="ARBA00004651"/>
    </source>
</evidence>
<comment type="caution">
    <text evidence="11">The sequence shown here is derived from an EMBL/GenBank/DDBJ whole genome shotgun (WGS) entry which is preliminary data.</text>
</comment>
<evidence type="ECO:0000256" key="3">
    <source>
        <dbReference type="ARBA" id="ARBA00007520"/>
    </source>
</evidence>
<feature type="transmembrane region" description="Helical" evidence="9">
    <location>
        <begin position="258"/>
        <end position="277"/>
    </location>
</feature>
<keyword evidence="6 9" id="KW-0812">Transmembrane</keyword>
<proteinExistence type="inferred from homology"/>
<feature type="transmembrane region" description="Helical" evidence="9">
    <location>
        <begin position="176"/>
        <end position="196"/>
    </location>
</feature>
<evidence type="ECO:0000256" key="6">
    <source>
        <dbReference type="ARBA" id="ARBA00022692"/>
    </source>
</evidence>
<dbReference type="InterPro" id="IPR036259">
    <property type="entry name" value="MFS_trans_sf"/>
</dbReference>
<feature type="transmembrane region" description="Helical" evidence="9">
    <location>
        <begin position="61"/>
        <end position="81"/>
    </location>
</feature>
<keyword evidence="8 9" id="KW-0472">Membrane</keyword>
<dbReference type="Pfam" id="PF07690">
    <property type="entry name" value="MFS_1"/>
    <property type="match status" value="2"/>
</dbReference>
<keyword evidence="7 9" id="KW-1133">Transmembrane helix</keyword>
<feature type="domain" description="Major facilitator superfamily (MFS) profile" evidence="10">
    <location>
        <begin position="24"/>
        <end position="397"/>
    </location>
</feature>
<feature type="transmembrane region" description="Helical" evidence="9">
    <location>
        <begin position="25"/>
        <end position="49"/>
    </location>
</feature>
<dbReference type="Proteomes" id="UP001371305">
    <property type="component" value="Unassembled WGS sequence"/>
</dbReference>
<name>A0ABU9B030_9BACT</name>
<evidence type="ECO:0000313" key="12">
    <source>
        <dbReference type="Proteomes" id="UP001371305"/>
    </source>
</evidence>
<sequence>MNPTPIATPHHTTLWQDLRALPGQYWILFSGTLVNRFGHFVIPFLAIYLRQQGHNAGTTGLVMAAYGAGALVAGAIGGYLADRIGRKPTMLISCAGAAIFMLLLSQAHGVPALVGTTFMTGLLTAMYGPAAGALIADLVPPALRVRAFSCQRLAINFGFAAGMATAGFMAKQSFMALFIADAATTIILGLTVLFGLKPRPASAAAAKLGWSHALQHMKGNVPFQLATIASLLIGIVFWQMSSSYGLQATEGAGLDERAYGLLMALNGILIVFLELPLTSFTRRFAPVRIMATGYAIIGLGMGMNALGASLPLLVSSMIIFTLGEMIALPVGNSYIAGLAPDEMRGRYQGVSSISWSSATMIGPSLGITLWQFSPAILWVGVLVASTVAAFLMLATRRYVPEG</sequence>
<keyword evidence="12" id="KW-1185">Reference proteome</keyword>
<feature type="transmembrane region" description="Helical" evidence="9">
    <location>
        <begin position="118"/>
        <end position="141"/>
    </location>
</feature>
<comment type="similarity">
    <text evidence="3">Belongs to the major facilitator superfamily. TCR/Tet family.</text>
</comment>
<dbReference type="EMBL" id="JBBUKT010000011">
    <property type="protein sequence ID" value="MEK7953366.1"/>
    <property type="molecule type" value="Genomic_DNA"/>
</dbReference>
<keyword evidence="5" id="KW-1003">Cell membrane</keyword>
<comment type="function">
    <text evidence="1">Resistance to tetracycline by an active tetracycline efflux. This is an energy-dependent process that decreases the accumulation of the antibiotic in whole cells. This protein functions as a metal-tetracycline/H(+) antiporter.</text>
</comment>
<feature type="transmembrane region" description="Helical" evidence="9">
    <location>
        <begin position="312"/>
        <end position="335"/>
    </location>
</feature>
<feature type="transmembrane region" description="Helical" evidence="9">
    <location>
        <begin position="347"/>
        <end position="369"/>
    </location>
</feature>
<keyword evidence="4" id="KW-0813">Transport</keyword>
<dbReference type="InterPro" id="IPR011701">
    <property type="entry name" value="MFS"/>
</dbReference>
<feature type="transmembrane region" description="Helical" evidence="9">
    <location>
        <begin position="375"/>
        <end position="394"/>
    </location>
</feature>
<evidence type="ECO:0000259" key="10">
    <source>
        <dbReference type="PROSITE" id="PS50850"/>
    </source>
</evidence>
<evidence type="ECO:0000256" key="7">
    <source>
        <dbReference type="ARBA" id="ARBA00022989"/>
    </source>
</evidence>
<feature type="transmembrane region" description="Helical" evidence="9">
    <location>
        <begin position="88"/>
        <end position="106"/>
    </location>
</feature>
<dbReference type="PROSITE" id="PS50850">
    <property type="entry name" value="MFS"/>
    <property type="match status" value="1"/>
</dbReference>
<dbReference type="InterPro" id="IPR020846">
    <property type="entry name" value="MFS_dom"/>
</dbReference>
<dbReference type="SUPFAM" id="SSF103473">
    <property type="entry name" value="MFS general substrate transporter"/>
    <property type="match status" value="1"/>
</dbReference>
<organism evidence="11 12">
    <name type="scientific">Luteolibacter soli</name>
    <dbReference type="NCBI Taxonomy" id="3135280"/>
    <lineage>
        <taxon>Bacteria</taxon>
        <taxon>Pseudomonadati</taxon>
        <taxon>Verrucomicrobiota</taxon>
        <taxon>Verrucomicrobiia</taxon>
        <taxon>Verrucomicrobiales</taxon>
        <taxon>Verrucomicrobiaceae</taxon>
        <taxon>Luteolibacter</taxon>
    </lineage>
</organism>
<dbReference type="InterPro" id="IPR005829">
    <property type="entry name" value="Sugar_transporter_CS"/>
</dbReference>
<accession>A0ABU9B030</accession>
<evidence type="ECO:0000256" key="4">
    <source>
        <dbReference type="ARBA" id="ARBA00022448"/>
    </source>
</evidence>
<dbReference type="Gene3D" id="1.20.1250.20">
    <property type="entry name" value="MFS general substrate transporter like domains"/>
    <property type="match status" value="1"/>
</dbReference>